<dbReference type="Proteomes" id="UP000758155">
    <property type="component" value="Unassembled WGS sequence"/>
</dbReference>
<keyword evidence="6" id="KW-1185">Reference proteome</keyword>
<reference evidence="5" key="1">
    <citation type="submission" date="2019-04" db="EMBL/GenBank/DDBJ databases">
        <title>Sequencing of skin fungus with MAO and IRED activity.</title>
        <authorList>
            <person name="Marsaioli A.J."/>
            <person name="Bonatto J.M.C."/>
            <person name="Reis Junior O."/>
        </authorList>
    </citation>
    <scope>NUCLEOTIDE SEQUENCE</scope>
    <source>
        <strain evidence="5">28M1</strain>
    </source>
</reference>
<feature type="domain" description="C3H1-type" evidence="4">
    <location>
        <begin position="422"/>
        <end position="450"/>
    </location>
</feature>
<dbReference type="PROSITE" id="PS50103">
    <property type="entry name" value="ZF_C3H1"/>
    <property type="match status" value="1"/>
</dbReference>
<organism evidence="5 6">
    <name type="scientific">Didymella heteroderae</name>
    <dbReference type="NCBI Taxonomy" id="1769908"/>
    <lineage>
        <taxon>Eukaryota</taxon>
        <taxon>Fungi</taxon>
        <taxon>Dikarya</taxon>
        <taxon>Ascomycota</taxon>
        <taxon>Pezizomycotina</taxon>
        <taxon>Dothideomycetes</taxon>
        <taxon>Pleosporomycetidae</taxon>
        <taxon>Pleosporales</taxon>
        <taxon>Pleosporineae</taxon>
        <taxon>Didymellaceae</taxon>
        <taxon>Didymella</taxon>
    </lineage>
</organism>
<feature type="compositionally biased region" description="Low complexity" evidence="3">
    <location>
        <begin position="329"/>
        <end position="342"/>
    </location>
</feature>
<dbReference type="AlphaFoldDB" id="A0A9P4WM50"/>
<evidence type="ECO:0000313" key="6">
    <source>
        <dbReference type="Proteomes" id="UP000758155"/>
    </source>
</evidence>
<dbReference type="EMBL" id="SWKV01000048">
    <property type="protein sequence ID" value="KAF3036686.1"/>
    <property type="molecule type" value="Genomic_DNA"/>
</dbReference>
<dbReference type="GO" id="GO:0008270">
    <property type="term" value="F:zinc ion binding"/>
    <property type="evidence" value="ECO:0007669"/>
    <property type="project" value="UniProtKB-KW"/>
</dbReference>
<dbReference type="InterPro" id="IPR000571">
    <property type="entry name" value="Znf_CCCH"/>
</dbReference>
<keyword evidence="1" id="KW-0862">Zinc</keyword>
<dbReference type="Pfam" id="PF25543">
    <property type="entry name" value="zf-CCCH_tandem"/>
    <property type="match status" value="1"/>
</dbReference>
<keyword evidence="1" id="KW-0479">Metal-binding</keyword>
<dbReference type="PANTHER" id="PTHR37543:SF1">
    <property type="entry name" value="CCCH ZINC FINGER DNA BINDING PROTEIN (AFU_ORTHOLOGUE AFUA_5G12760)"/>
    <property type="match status" value="1"/>
</dbReference>
<keyword evidence="2" id="KW-0175">Coiled coil</keyword>
<dbReference type="PANTHER" id="PTHR37543">
    <property type="entry name" value="CCCH ZINC FINGER DNA BINDING PROTEIN (AFU_ORTHOLOGUE AFUA_5G12760)"/>
    <property type="match status" value="1"/>
</dbReference>
<evidence type="ECO:0000256" key="1">
    <source>
        <dbReference type="PROSITE-ProRule" id="PRU00723"/>
    </source>
</evidence>
<evidence type="ECO:0000259" key="4">
    <source>
        <dbReference type="PROSITE" id="PS50103"/>
    </source>
</evidence>
<dbReference type="Pfam" id="PF25540">
    <property type="entry name" value="DUF7923"/>
    <property type="match status" value="1"/>
</dbReference>
<feature type="zinc finger region" description="C3H1-type" evidence="1">
    <location>
        <begin position="422"/>
        <end position="450"/>
    </location>
</feature>
<evidence type="ECO:0000256" key="3">
    <source>
        <dbReference type="SAM" id="MobiDB-lite"/>
    </source>
</evidence>
<accession>A0A9P4WM50</accession>
<proteinExistence type="predicted"/>
<name>A0A9P4WM50_9PLEO</name>
<evidence type="ECO:0000313" key="5">
    <source>
        <dbReference type="EMBL" id="KAF3036686.1"/>
    </source>
</evidence>
<sequence length="525" mass="58802">MANYDLNNYLRQMESFRAADHARDNLVNELIEKFSSLLREHSELKSDYLSERDNRRNYQSRVEEVHRAMSEHERQLNTGSFVLALIDGDGAIGFVDVYGPAEKAMLLAKMTNKRQFQDALLQAAGGDGGSEAASRLYHAIHNHISSLYSNSGNWPVMVQMYLSLDKLATKLQQVGLLRHPGEMRTFAQRFSVNQPLFSIIDVGQGKERADHKIKEMLRTFSDNPTCRHIIFGGCHDAGYLLNLDQFKHNEAKASRITLLESTPAYRGFADLPNFKRAKFDDVFRNEPLPDSAPGPNVNTAVAAAQSPSPSAQSPVVMRSLTNGSMTNRTPPAKSVVPAVVNPSPSPSTPAPSLSATESSEDSNWASVSKTGPQRTESILIAPSKANTKKKFAYYNKEEQRLDEPLPARDRASAEALDARMKKNGKKMCNNFHLGGSCIQGKFCHFQHEPKLSPGELVALRYKARSLACNNRYCEDIDCYLGHQCANERDFGYCRYEQTCHLRATHGMDREKYVRVDRDGNEEYSP</sequence>
<dbReference type="InterPro" id="IPR057654">
    <property type="entry name" value="Znf-CCCH_tandem"/>
</dbReference>
<feature type="compositionally biased region" description="Low complexity" evidence="3">
    <location>
        <begin position="300"/>
        <end position="316"/>
    </location>
</feature>
<keyword evidence="1" id="KW-0863">Zinc-finger</keyword>
<comment type="caution">
    <text evidence="5">The sequence shown here is derived from an EMBL/GenBank/DDBJ whole genome shotgun (WGS) entry which is preliminary data.</text>
</comment>
<gene>
    <name evidence="5" type="ORF">E8E12_004762</name>
</gene>
<feature type="coiled-coil region" evidence="2">
    <location>
        <begin position="27"/>
        <end position="75"/>
    </location>
</feature>
<dbReference type="Pfam" id="PF25542">
    <property type="entry name" value="zf-CCCH_12"/>
    <property type="match status" value="1"/>
</dbReference>
<feature type="region of interest" description="Disordered" evidence="3">
    <location>
        <begin position="286"/>
        <end position="376"/>
    </location>
</feature>
<protein>
    <recommendedName>
        <fullName evidence="4">C3H1-type domain-containing protein</fullName>
    </recommendedName>
</protein>
<evidence type="ECO:0000256" key="2">
    <source>
        <dbReference type="SAM" id="Coils"/>
    </source>
</evidence>
<feature type="compositionally biased region" description="Polar residues" evidence="3">
    <location>
        <begin position="361"/>
        <end position="376"/>
    </location>
</feature>
<dbReference type="OrthoDB" id="2270193at2759"/>
<feature type="compositionally biased region" description="Polar residues" evidence="3">
    <location>
        <begin position="319"/>
        <end position="328"/>
    </location>
</feature>
<dbReference type="InterPro" id="IPR057683">
    <property type="entry name" value="DUF7923"/>
</dbReference>